<dbReference type="OrthoDB" id="1655841at2"/>
<comment type="caution">
    <text evidence="1">The sequence shown here is derived from an EMBL/GenBank/DDBJ whole genome shotgun (WGS) entry which is preliminary data.</text>
</comment>
<dbReference type="Proteomes" id="UP000245288">
    <property type="component" value="Unassembled WGS sequence"/>
</dbReference>
<dbReference type="EMBL" id="JRFU01000146">
    <property type="protein sequence ID" value="PWE85855.1"/>
    <property type="molecule type" value="Genomic_DNA"/>
</dbReference>
<proteinExistence type="predicted"/>
<dbReference type="RefSeq" id="WP_109216408.1">
    <property type="nucleotide sequence ID" value="NZ_JAQDGV010000003.1"/>
</dbReference>
<evidence type="ECO:0008006" key="3">
    <source>
        <dbReference type="Google" id="ProtNLM"/>
    </source>
</evidence>
<protein>
    <recommendedName>
        <fullName evidence="3">Chemotaxis protein</fullName>
    </recommendedName>
</protein>
<evidence type="ECO:0000313" key="2">
    <source>
        <dbReference type="Proteomes" id="UP000245288"/>
    </source>
</evidence>
<gene>
    <name evidence="1" type="ORF">LG34_13325</name>
</gene>
<dbReference type="AlphaFoldDB" id="A0A2V1JQT5"/>
<organism evidence="1 2">
    <name type="scientific">Eubacterium ramulus</name>
    <dbReference type="NCBI Taxonomy" id="39490"/>
    <lineage>
        <taxon>Bacteria</taxon>
        <taxon>Bacillati</taxon>
        <taxon>Bacillota</taxon>
        <taxon>Clostridia</taxon>
        <taxon>Eubacteriales</taxon>
        <taxon>Eubacteriaceae</taxon>
        <taxon>Eubacterium</taxon>
    </lineage>
</organism>
<sequence>MEEKKKRPQDRWDEKAGMISKTYKVNKKVAEEFQVACKEKGIAMGVQLTNMMKEFIENNK</sequence>
<evidence type="ECO:0000313" key="1">
    <source>
        <dbReference type="EMBL" id="PWE85855.1"/>
    </source>
</evidence>
<keyword evidence="2" id="KW-1185">Reference proteome</keyword>
<reference evidence="1 2" key="1">
    <citation type="submission" date="2014-09" db="EMBL/GenBank/DDBJ databases">
        <title>Butyrate-producing bacteria isolated from human gut.</title>
        <authorList>
            <person name="Zhang Q."/>
            <person name="Zhao L."/>
        </authorList>
    </citation>
    <scope>NUCLEOTIDE SEQUENCE [LARGE SCALE GENOMIC DNA]</scope>
    <source>
        <strain evidence="1 2">21</strain>
    </source>
</reference>
<name>A0A2V1JQT5_EUBRA</name>
<accession>A0A2V1JQT5</accession>